<evidence type="ECO:0000256" key="4">
    <source>
        <dbReference type="ARBA" id="ARBA00020902"/>
    </source>
</evidence>
<keyword evidence="6 11" id="KW-0441">Lipid A biosynthesis</keyword>
<dbReference type="GO" id="GO:0008915">
    <property type="term" value="F:lipid-A-disaccharide synthase activity"/>
    <property type="evidence" value="ECO:0007669"/>
    <property type="project" value="UniProtKB-UniRule"/>
</dbReference>
<organism evidence="12">
    <name type="scientific">Mizugakiibacter sediminis</name>
    <dbReference type="NCBI Taxonomy" id="1475481"/>
    <lineage>
        <taxon>Bacteria</taxon>
        <taxon>Pseudomonadati</taxon>
        <taxon>Pseudomonadota</taxon>
        <taxon>Gammaproteobacteria</taxon>
        <taxon>Lysobacterales</taxon>
        <taxon>Rhodanobacteraceae</taxon>
        <taxon>Mizugakiibacter</taxon>
    </lineage>
</organism>
<dbReference type="HAMAP" id="MF_00392">
    <property type="entry name" value="LpxB"/>
    <property type="match status" value="1"/>
</dbReference>
<dbReference type="STRING" id="1475481.GCA_000953855_01875"/>
<keyword evidence="7 11" id="KW-0328">Glycosyltransferase</keyword>
<sequence>MPPQFTRARPQPAPEPRPPVFALIAGEASGDLLGADLVAALRRRHPQARFVGIGGPRMAAQGFEAWHDIAALSVMGLAEVLRHLPRLLRLRRTLAARLLALRPDVTIGIDAPDFNLGLERRLKQAGLRTVHYVSPSVWAWRERRAAKIGASADRVLCLFPMEPEIYARHGVDARFVGHPLADRFPLHPDRAAARAALGLPADAPVLAVLPGSRPGEIARLAGIFLDAARRVAAAVPGLRVVIPAADAACRTAIEQRIAASPPSPVSRLSSPVLLDGRAHETLVAADAVLLASGTAALEAMLAKRPMVAAYRIAPASYRLVRALRLLKTDVYTLPNILAGRRVVPELMQDACTPAALADALLGLLRDPVAATAQIAEFECLHGLLKAGAADGAAGAAAEAVDELLRPAAA</sequence>
<evidence type="ECO:0000256" key="6">
    <source>
        <dbReference type="ARBA" id="ARBA00022556"/>
    </source>
</evidence>
<comment type="function">
    <text evidence="1 11">Condensation of UDP-2,3-diacylglucosamine and 2,3-diacylglucosamine-1-phosphate to form lipid A disaccharide, a precursor of lipid A, a phosphorylated glycolipid that anchors the lipopolysaccharide to the outer membrane of the cell.</text>
</comment>
<dbReference type="OrthoDB" id="9801642at2"/>
<evidence type="ECO:0000256" key="5">
    <source>
        <dbReference type="ARBA" id="ARBA00022516"/>
    </source>
</evidence>
<keyword evidence="13" id="KW-1185">Reference proteome</keyword>
<dbReference type="RefSeq" id="WP_062537126.1">
    <property type="nucleotide sequence ID" value="NZ_DF970211.1"/>
</dbReference>
<dbReference type="SUPFAM" id="SSF53756">
    <property type="entry name" value="UDP-Glycosyltransferase/glycogen phosphorylase"/>
    <property type="match status" value="1"/>
</dbReference>
<dbReference type="AlphaFoldDB" id="A0A0K8QP78"/>
<reference evidence="12" key="1">
    <citation type="submission" date="2015-08" db="EMBL/GenBank/DDBJ databases">
        <title>Complete DNA Sequence of Pseudomonas syringae pv. actinidiae, the Causal Agent of Kiwifruit Canker Disease.</title>
        <authorList>
            <person name="Rikkerink E.H.A."/>
            <person name="Fineran P.C."/>
        </authorList>
    </citation>
    <scope>NUCLEOTIDE SEQUENCE</scope>
    <source>
        <strain evidence="12">SkMP5</strain>
    </source>
</reference>
<keyword evidence="9 11" id="KW-0443">Lipid metabolism</keyword>
<dbReference type="EMBL" id="DF970211">
    <property type="protein sequence ID" value="GAP66531.1"/>
    <property type="molecule type" value="Genomic_DNA"/>
</dbReference>
<dbReference type="InterPro" id="IPR003835">
    <property type="entry name" value="Glyco_trans_19"/>
</dbReference>
<dbReference type="PANTHER" id="PTHR30372">
    <property type="entry name" value="LIPID-A-DISACCHARIDE SYNTHASE"/>
    <property type="match status" value="1"/>
</dbReference>
<evidence type="ECO:0000313" key="12">
    <source>
        <dbReference type="EMBL" id="GAP66531.1"/>
    </source>
</evidence>
<comment type="similarity">
    <text evidence="2 11">Belongs to the LpxB family.</text>
</comment>
<comment type="pathway">
    <text evidence="11">Bacterial outer membrane biogenesis; LPS lipid A biosynthesis.</text>
</comment>
<evidence type="ECO:0000313" key="13">
    <source>
        <dbReference type="Proteomes" id="UP000253740"/>
    </source>
</evidence>
<evidence type="ECO:0000256" key="7">
    <source>
        <dbReference type="ARBA" id="ARBA00022676"/>
    </source>
</evidence>
<evidence type="ECO:0000256" key="10">
    <source>
        <dbReference type="ARBA" id="ARBA00048975"/>
    </source>
</evidence>
<proteinExistence type="inferred from homology"/>
<dbReference type="GO" id="GO:0005543">
    <property type="term" value="F:phospholipid binding"/>
    <property type="evidence" value="ECO:0007669"/>
    <property type="project" value="TreeGrafter"/>
</dbReference>
<gene>
    <name evidence="11" type="primary">lpxB</name>
    <name evidence="12" type="ORF">MBSD_n1839</name>
</gene>
<keyword evidence="5 11" id="KW-0444">Lipid biosynthesis</keyword>
<evidence type="ECO:0000256" key="11">
    <source>
        <dbReference type="HAMAP-Rule" id="MF_00392"/>
    </source>
</evidence>
<evidence type="ECO:0000256" key="3">
    <source>
        <dbReference type="ARBA" id="ARBA00012687"/>
    </source>
</evidence>
<dbReference type="PANTHER" id="PTHR30372:SF4">
    <property type="entry name" value="LIPID-A-DISACCHARIDE SYNTHASE, MITOCHONDRIAL-RELATED"/>
    <property type="match status" value="1"/>
</dbReference>
<dbReference type="UniPathway" id="UPA00973"/>
<dbReference type="GO" id="GO:0016020">
    <property type="term" value="C:membrane"/>
    <property type="evidence" value="ECO:0007669"/>
    <property type="project" value="GOC"/>
</dbReference>
<accession>A0A0K8QP78</accession>
<evidence type="ECO:0000256" key="8">
    <source>
        <dbReference type="ARBA" id="ARBA00022679"/>
    </source>
</evidence>
<name>A0A0K8QP78_9GAMM</name>
<dbReference type="NCBIfam" id="TIGR00215">
    <property type="entry name" value="lpxB"/>
    <property type="match status" value="1"/>
</dbReference>
<dbReference type="Pfam" id="PF02684">
    <property type="entry name" value="LpxB"/>
    <property type="match status" value="1"/>
</dbReference>
<evidence type="ECO:0000256" key="2">
    <source>
        <dbReference type="ARBA" id="ARBA00007868"/>
    </source>
</evidence>
<evidence type="ECO:0000256" key="1">
    <source>
        <dbReference type="ARBA" id="ARBA00002056"/>
    </source>
</evidence>
<dbReference type="Proteomes" id="UP000253740">
    <property type="component" value="Unassembled WGS sequence"/>
</dbReference>
<evidence type="ECO:0000256" key="9">
    <source>
        <dbReference type="ARBA" id="ARBA00023098"/>
    </source>
</evidence>
<protein>
    <recommendedName>
        <fullName evidence="4 11">Lipid-A-disaccharide synthase</fullName>
        <ecNumber evidence="3 11">2.4.1.182</ecNumber>
    </recommendedName>
</protein>
<dbReference type="GO" id="GO:0009245">
    <property type="term" value="P:lipid A biosynthetic process"/>
    <property type="evidence" value="ECO:0007669"/>
    <property type="project" value="UniProtKB-UniRule"/>
</dbReference>
<dbReference type="Gene3D" id="3.40.50.2000">
    <property type="entry name" value="Glycogen Phosphorylase B"/>
    <property type="match status" value="1"/>
</dbReference>
<dbReference type="EC" id="2.4.1.182" evidence="3 11"/>
<keyword evidence="8 11" id="KW-0808">Transferase</keyword>
<comment type="catalytic activity">
    <reaction evidence="10 11">
        <text>a lipid X + a UDP-2-N,3-O-bis[(3R)-3-hydroxyacyl]-alpha-D-glucosamine = a lipid A disaccharide + UDP + H(+)</text>
        <dbReference type="Rhea" id="RHEA:67828"/>
        <dbReference type="ChEBI" id="CHEBI:15378"/>
        <dbReference type="ChEBI" id="CHEBI:58223"/>
        <dbReference type="ChEBI" id="CHEBI:137748"/>
        <dbReference type="ChEBI" id="CHEBI:176338"/>
        <dbReference type="ChEBI" id="CHEBI:176343"/>
        <dbReference type="EC" id="2.4.1.182"/>
    </reaction>
</comment>